<evidence type="ECO:0000313" key="1">
    <source>
        <dbReference type="EMBL" id="KAK8834552.1"/>
    </source>
</evidence>
<evidence type="ECO:0000313" key="3">
    <source>
        <dbReference type="Proteomes" id="UP001470230"/>
    </source>
</evidence>
<accession>A0ABR2GLT9</accession>
<keyword evidence="3" id="KW-1185">Reference proteome</keyword>
<evidence type="ECO:0000313" key="2">
    <source>
        <dbReference type="EMBL" id="KAK8860246.1"/>
    </source>
</evidence>
<dbReference type="EMBL" id="JAPFFF010000374">
    <property type="protein sequence ID" value="KAK8834552.1"/>
    <property type="molecule type" value="Genomic_DNA"/>
</dbReference>
<gene>
    <name evidence="2" type="ORF">M9Y10_011911</name>
    <name evidence="1" type="ORF">M9Y10_027553</name>
</gene>
<dbReference type="EMBL" id="JAPFFF010000018">
    <property type="protein sequence ID" value="KAK8860246.1"/>
    <property type="molecule type" value="Genomic_DNA"/>
</dbReference>
<proteinExistence type="predicted"/>
<dbReference type="Proteomes" id="UP001470230">
    <property type="component" value="Unassembled WGS sequence"/>
</dbReference>
<reference evidence="1 3" key="1">
    <citation type="submission" date="2024-04" db="EMBL/GenBank/DDBJ databases">
        <title>Tritrichomonas musculus Genome.</title>
        <authorList>
            <person name="Alves-Ferreira E."/>
            <person name="Grigg M."/>
            <person name="Lorenzi H."/>
            <person name="Galac M."/>
        </authorList>
    </citation>
    <scope>NUCLEOTIDE SEQUENCE [LARGE SCALE GENOMIC DNA]</scope>
    <source>
        <strain evidence="1 3">EAF2021</strain>
    </source>
</reference>
<protein>
    <submittedName>
        <fullName evidence="1">Uncharacterized protein</fullName>
    </submittedName>
</protein>
<comment type="caution">
    <text evidence="1">The sequence shown here is derived from an EMBL/GenBank/DDBJ whole genome shotgun (WGS) entry which is preliminary data.</text>
</comment>
<dbReference type="InterPro" id="IPR016024">
    <property type="entry name" value="ARM-type_fold"/>
</dbReference>
<organism evidence="1 3">
    <name type="scientific">Tritrichomonas musculus</name>
    <dbReference type="NCBI Taxonomy" id="1915356"/>
    <lineage>
        <taxon>Eukaryota</taxon>
        <taxon>Metamonada</taxon>
        <taxon>Parabasalia</taxon>
        <taxon>Tritrichomonadida</taxon>
        <taxon>Tritrichomonadidae</taxon>
        <taxon>Tritrichomonas</taxon>
    </lineage>
</organism>
<sequence>MEYKIEIDDFQKIQKLEKSRKEKGKEDFADLCYIFLKAVDENTPYSEFHIIMDFNSKIKYGLSKTEKNLFFEKQIHLILLNFFINPTLLDEQCYIFLPRLLITLYEKHDSECSFFLSKDFLDRLITDATTYPEEGIDHYKFNQHTKRFKRINELLKNIVKKHHKYIPIPFIIENYVKSLSNIHDFSFLSTFREIIKTEEAIFEYCAPVYKNLNTLFNDEDYYLEKFCYLKIMCTLFKKGIKFQNFFHDNIQIENLFKLLSDENDDLRLIAEAFKMYTLLLNQETMNLALLSYDIIDHSALFKRINENAKKNISSSVNEEVYFVSVCNFYQSILNRFPQFFNSFNLNYFNFFFLLCKLSYKVKVEAIKTMCMICCLGPSDYISFLVENGFLDQIFSIIDECHETLYFIKTIKVIFDYSIVKNNHEIQDAIFQDYYISIIDNIVQKSEFSDIANIWNLIIKEKNDII</sequence>
<name>A0ABR2GLT9_9EUKA</name>
<dbReference type="SUPFAM" id="SSF48371">
    <property type="entry name" value="ARM repeat"/>
    <property type="match status" value="1"/>
</dbReference>